<keyword evidence="3" id="KW-1185">Reference proteome</keyword>
<proteinExistence type="predicted"/>
<gene>
    <name evidence="2" type="ORF">KOR42_23500</name>
</gene>
<feature type="region of interest" description="Disordered" evidence="1">
    <location>
        <begin position="125"/>
        <end position="153"/>
    </location>
</feature>
<reference evidence="2 3" key="1">
    <citation type="submission" date="2019-02" db="EMBL/GenBank/DDBJ databases">
        <title>Deep-cultivation of Planctomycetes and their phenomic and genomic characterization uncovers novel biology.</title>
        <authorList>
            <person name="Wiegand S."/>
            <person name="Jogler M."/>
            <person name="Boedeker C."/>
            <person name="Pinto D."/>
            <person name="Vollmers J."/>
            <person name="Rivas-Marin E."/>
            <person name="Kohn T."/>
            <person name="Peeters S.H."/>
            <person name="Heuer A."/>
            <person name="Rast P."/>
            <person name="Oberbeckmann S."/>
            <person name="Bunk B."/>
            <person name="Jeske O."/>
            <person name="Meyerdierks A."/>
            <person name="Storesund J.E."/>
            <person name="Kallscheuer N."/>
            <person name="Luecker S."/>
            <person name="Lage O.M."/>
            <person name="Pohl T."/>
            <person name="Merkel B.J."/>
            <person name="Hornburger P."/>
            <person name="Mueller R.-W."/>
            <person name="Bruemmer F."/>
            <person name="Labrenz M."/>
            <person name="Spormann A.M."/>
            <person name="Op Den Camp H."/>
            <person name="Overmann J."/>
            <person name="Amann R."/>
            <person name="Jetten M.S.M."/>
            <person name="Mascher T."/>
            <person name="Medema M.H."/>
            <person name="Devos D.P."/>
            <person name="Kaster A.-K."/>
            <person name="Ovreas L."/>
            <person name="Rohde M."/>
            <person name="Galperin M.Y."/>
            <person name="Jogler C."/>
        </authorList>
    </citation>
    <scope>NUCLEOTIDE SEQUENCE [LARGE SCALE GENOMIC DNA]</scope>
    <source>
        <strain evidence="2 3">KOR42</strain>
    </source>
</reference>
<evidence type="ECO:0000256" key="1">
    <source>
        <dbReference type="SAM" id="MobiDB-lite"/>
    </source>
</evidence>
<sequence length="476" mass="54768">MSNDSNFRLLGIHLRGAVKQYAEKCKDLLEFVSKYGPDDFEVPPCDMITDDLKSLLSSIEGQLETFALRLNAVNKSETSEDGPAIPELLEKLKASGTLDAFIQGFNSSAPDQVREIVQNWTPKADVTLPCDETPSDSEQPSDPVEEGEEDTHRFYQPMRVVASKGERKDWKFPEPIEKHSIADEIQKRAVDGKYRYEYSRMPLSSHVFESLMRGDTWVFEGRDVGDVLNYLAVRFGEKQEWWEMLAEKVKCHVAGSESEESTEEQGQAEKETDDNSPRSDWMYHSDPAWLILNMAKCRGWTLRQMCELTGLNHELVWEMIVYRKWPDECRFKEVLCPKALERIFREWNEAPEYRSKEWGVKLPNPEASFPTISEAMRNEAEKRWGDQVERGLSKRARDVELFSQSDLGEFEVRRLLSHDLGIDHWRRAANGLANSLGHDPSWWFEVIARTALRQGYKNSTLPTNENEASRSEASNG</sequence>
<accession>A0A5C5X9H2</accession>
<evidence type="ECO:0000313" key="3">
    <source>
        <dbReference type="Proteomes" id="UP000317243"/>
    </source>
</evidence>
<dbReference type="RefSeq" id="WP_146509712.1">
    <property type="nucleotide sequence ID" value="NZ_SIHI01000001.1"/>
</dbReference>
<evidence type="ECO:0000313" key="2">
    <source>
        <dbReference type="EMBL" id="TWT58963.1"/>
    </source>
</evidence>
<organism evidence="2 3">
    <name type="scientific">Thalassoglobus neptunius</name>
    <dbReference type="NCBI Taxonomy" id="1938619"/>
    <lineage>
        <taxon>Bacteria</taxon>
        <taxon>Pseudomonadati</taxon>
        <taxon>Planctomycetota</taxon>
        <taxon>Planctomycetia</taxon>
        <taxon>Planctomycetales</taxon>
        <taxon>Planctomycetaceae</taxon>
        <taxon>Thalassoglobus</taxon>
    </lineage>
</organism>
<feature type="compositionally biased region" description="Basic and acidic residues" evidence="1">
    <location>
        <begin position="267"/>
        <end position="279"/>
    </location>
</feature>
<comment type="caution">
    <text evidence="2">The sequence shown here is derived from an EMBL/GenBank/DDBJ whole genome shotgun (WGS) entry which is preliminary data.</text>
</comment>
<dbReference type="EMBL" id="SIHI01000001">
    <property type="protein sequence ID" value="TWT58963.1"/>
    <property type="molecule type" value="Genomic_DNA"/>
</dbReference>
<dbReference type="AlphaFoldDB" id="A0A5C5X9H2"/>
<name>A0A5C5X9H2_9PLAN</name>
<feature type="region of interest" description="Disordered" evidence="1">
    <location>
        <begin position="255"/>
        <end position="279"/>
    </location>
</feature>
<dbReference type="Proteomes" id="UP000317243">
    <property type="component" value="Unassembled WGS sequence"/>
</dbReference>
<protein>
    <submittedName>
        <fullName evidence="2">Uncharacterized protein</fullName>
    </submittedName>
</protein>